<name>A0AAV6MUS7_9ROSI</name>
<feature type="region of interest" description="Disordered" evidence="1">
    <location>
        <begin position="1"/>
        <end position="34"/>
    </location>
</feature>
<accession>A0AAV6MUS7</accession>
<protein>
    <recommendedName>
        <fullName evidence="4">CASP-like protein</fullName>
    </recommendedName>
</protein>
<comment type="caution">
    <text evidence="2">The sequence shown here is derived from an EMBL/GenBank/DDBJ whole genome shotgun (WGS) entry which is preliminary data.</text>
</comment>
<evidence type="ECO:0008006" key="4">
    <source>
        <dbReference type="Google" id="ProtNLM"/>
    </source>
</evidence>
<proteinExistence type="predicted"/>
<sequence>MEGEYNGSSFSVVERNPMTSEARGNVGRRRDGSFPAGSARTFPFREMDAVIGSIRYFLDVLQVFAFASALTLARKFGDLFIIKE</sequence>
<keyword evidence="3" id="KW-1185">Reference proteome</keyword>
<evidence type="ECO:0000313" key="3">
    <source>
        <dbReference type="Proteomes" id="UP000685013"/>
    </source>
</evidence>
<evidence type="ECO:0000313" key="2">
    <source>
        <dbReference type="EMBL" id="KAG6587605.1"/>
    </source>
</evidence>
<gene>
    <name evidence="2" type="ORF">SDJN03_16170</name>
</gene>
<feature type="compositionally biased region" description="Polar residues" evidence="1">
    <location>
        <begin position="1"/>
        <end position="11"/>
    </location>
</feature>
<dbReference type="AlphaFoldDB" id="A0AAV6MUS7"/>
<organism evidence="2 3">
    <name type="scientific">Cucurbita argyrosperma subsp. sororia</name>
    <dbReference type="NCBI Taxonomy" id="37648"/>
    <lineage>
        <taxon>Eukaryota</taxon>
        <taxon>Viridiplantae</taxon>
        <taxon>Streptophyta</taxon>
        <taxon>Embryophyta</taxon>
        <taxon>Tracheophyta</taxon>
        <taxon>Spermatophyta</taxon>
        <taxon>Magnoliopsida</taxon>
        <taxon>eudicotyledons</taxon>
        <taxon>Gunneridae</taxon>
        <taxon>Pentapetalae</taxon>
        <taxon>rosids</taxon>
        <taxon>fabids</taxon>
        <taxon>Cucurbitales</taxon>
        <taxon>Cucurbitaceae</taxon>
        <taxon>Cucurbiteae</taxon>
        <taxon>Cucurbita</taxon>
    </lineage>
</organism>
<feature type="non-terminal residue" evidence="2">
    <location>
        <position position="1"/>
    </location>
</feature>
<reference evidence="2 3" key="1">
    <citation type="journal article" date="2021" name="Hortic Res">
        <title>The domestication of Cucurbita argyrosperma as revealed by the genome of its wild relative.</title>
        <authorList>
            <person name="Barrera-Redondo J."/>
            <person name="Sanchez-de la Vega G."/>
            <person name="Aguirre-Liguori J.A."/>
            <person name="Castellanos-Morales G."/>
            <person name="Gutierrez-Guerrero Y.T."/>
            <person name="Aguirre-Dugua X."/>
            <person name="Aguirre-Planter E."/>
            <person name="Tenaillon M.I."/>
            <person name="Lira-Saade R."/>
            <person name="Eguiarte L.E."/>
        </authorList>
    </citation>
    <scope>NUCLEOTIDE SEQUENCE [LARGE SCALE GENOMIC DNA]</scope>
    <source>
        <strain evidence="2">JBR-2021</strain>
    </source>
</reference>
<evidence type="ECO:0000256" key="1">
    <source>
        <dbReference type="SAM" id="MobiDB-lite"/>
    </source>
</evidence>
<dbReference type="EMBL" id="JAGKQH010000011">
    <property type="protein sequence ID" value="KAG6587605.1"/>
    <property type="molecule type" value="Genomic_DNA"/>
</dbReference>
<dbReference type="Proteomes" id="UP000685013">
    <property type="component" value="Chromosome 11"/>
</dbReference>